<dbReference type="EMBL" id="VFQX01000066">
    <property type="protein sequence ID" value="KAF0972871.1"/>
    <property type="molecule type" value="Genomic_DNA"/>
</dbReference>
<dbReference type="GeneID" id="68116337"/>
<proteinExistence type="predicted"/>
<dbReference type="OrthoDB" id="9991459at2759"/>
<dbReference type="VEuPathDB" id="AmoebaDB:NF0026800"/>
<accession>A0A6A5BED8</accession>
<keyword evidence="2" id="KW-1185">Reference proteome</keyword>
<evidence type="ECO:0000313" key="1">
    <source>
        <dbReference type="EMBL" id="KAF0972871.1"/>
    </source>
</evidence>
<protein>
    <submittedName>
        <fullName evidence="1">Uncharacterized protein</fullName>
    </submittedName>
</protein>
<dbReference type="VEuPathDB" id="AmoebaDB:FDP41_009120"/>
<name>A0A6A5BED8_NAEFO</name>
<dbReference type="AlphaFoldDB" id="A0A6A5BED8"/>
<reference evidence="1 2" key="1">
    <citation type="journal article" date="2019" name="Sci. Rep.">
        <title>Nanopore sequencing improves the draft genome of the human pathogenic amoeba Naegleria fowleri.</title>
        <authorList>
            <person name="Liechti N."/>
            <person name="Schurch N."/>
            <person name="Bruggmann R."/>
            <person name="Wittwer M."/>
        </authorList>
    </citation>
    <scope>NUCLEOTIDE SEQUENCE [LARGE SCALE GENOMIC DNA]</scope>
    <source>
        <strain evidence="1 2">ATCC 30894</strain>
    </source>
</reference>
<dbReference type="VEuPathDB" id="AmoebaDB:NfTy_046070"/>
<sequence>MLSVTSSTSRFGSVSVQQSSRNMMMEEFSNSFNENDFLDDEPLVVVESGEDSRPDLISQQQCPATLILYLKDSRNRDVVVQRQIIQDLIIMNDFEGLMKRIALLFESFPNQHNLDKISTLSVVMQIVCRVGSCKKQALTNDSEWRDALQRLLQSNCTCMELFVKLKYHKQKPKNASSYVTRALVPSYHQKTHSLLDNHMFYQKKRPIRSLFKLDSFDFNASSFDRIIVDATSMMLAVKELKHLLLYKNRKEQAERFILKLFSHLHHVNSLKLMHICFNSTSNLVIPENQRDIDADTFVVSVAPAFSFVNEQVVESANRQIIAGYLESCLVVTNDCVLTKEMKNMGVKCCTPKSFLKQSFKAFSRSNKEMNVSKKSSFREWISSHVDIPMFH</sequence>
<dbReference type="OMA" id="KSSFREW"/>
<dbReference type="Proteomes" id="UP000444721">
    <property type="component" value="Unassembled WGS sequence"/>
</dbReference>
<dbReference type="RefSeq" id="XP_044557585.1">
    <property type="nucleotide sequence ID" value="XM_044713047.1"/>
</dbReference>
<organism evidence="1 2">
    <name type="scientific">Naegleria fowleri</name>
    <name type="common">Brain eating amoeba</name>
    <dbReference type="NCBI Taxonomy" id="5763"/>
    <lineage>
        <taxon>Eukaryota</taxon>
        <taxon>Discoba</taxon>
        <taxon>Heterolobosea</taxon>
        <taxon>Tetramitia</taxon>
        <taxon>Eutetramitia</taxon>
        <taxon>Vahlkampfiidae</taxon>
        <taxon>Naegleria</taxon>
    </lineage>
</organism>
<comment type="caution">
    <text evidence="1">The sequence shown here is derived from an EMBL/GenBank/DDBJ whole genome shotgun (WGS) entry which is preliminary data.</text>
</comment>
<gene>
    <name evidence="1" type="ORF">FDP41_009120</name>
</gene>
<evidence type="ECO:0000313" key="2">
    <source>
        <dbReference type="Proteomes" id="UP000444721"/>
    </source>
</evidence>